<dbReference type="InterPro" id="IPR036890">
    <property type="entry name" value="HATPase_C_sf"/>
</dbReference>
<dbReference type="InterPro" id="IPR002099">
    <property type="entry name" value="MutL/Mlh/PMS"/>
</dbReference>
<keyword evidence="9" id="KW-1185">Reference proteome</keyword>
<evidence type="ECO:0000256" key="3">
    <source>
        <dbReference type="ARBA" id="ARBA00022763"/>
    </source>
</evidence>
<evidence type="ECO:0000259" key="7">
    <source>
        <dbReference type="SMART" id="SM01340"/>
    </source>
</evidence>
<dbReference type="SMART" id="SM01340">
    <property type="entry name" value="DNA_mis_repair"/>
    <property type="match status" value="1"/>
</dbReference>
<evidence type="ECO:0000313" key="8">
    <source>
        <dbReference type="EMBL" id="GFR39593.1"/>
    </source>
</evidence>
<dbReference type="GO" id="GO:0140664">
    <property type="term" value="F:ATP-dependent DNA damage sensor activity"/>
    <property type="evidence" value="ECO:0007669"/>
    <property type="project" value="InterPro"/>
</dbReference>
<dbReference type="PANTHER" id="PTHR10073:SF12">
    <property type="entry name" value="DNA MISMATCH REPAIR PROTEIN MLH1"/>
    <property type="match status" value="1"/>
</dbReference>
<dbReference type="Proteomes" id="UP001054857">
    <property type="component" value="Unassembled WGS sequence"/>
</dbReference>
<dbReference type="Pfam" id="PF13589">
    <property type="entry name" value="HATPase_c_3"/>
    <property type="match status" value="1"/>
</dbReference>
<evidence type="ECO:0000313" key="9">
    <source>
        <dbReference type="Proteomes" id="UP001054857"/>
    </source>
</evidence>
<feature type="compositionally biased region" description="Acidic residues" evidence="6">
    <location>
        <begin position="426"/>
        <end position="443"/>
    </location>
</feature>
<dbReference type="AlphaFoldDB" id="A0AAD3DF99"/>
<evidence type="ECO:0000256" key="2">
    <source>
        <dbReference type="ARBA" id="ARBA00006082"/>
    </source>
</evidence>
<dbReference type="GO" id="GO:0032389">
    <property type="term" value="C:MutLalpha complex"/>
    <property type="evidence" value="ECO:0007669"/>
    <property type="project" value="TreeGrafter"/>
</dbReference>
<keyword evidence="4" id="KW-0234">DNA repair</keyword>
<protein>
    <recommendedName>
        <fullName evidence="7">DNA mismatch repair protein S5 domain-containing protein</fullName>
    </recommendedName>
</protein>
<dbReference type="Pfam" id="PF01119">
    <property type="entry name" value="DNA_mis_repair"/>
    <property type="match status" value="1"/>
</dbReference>
<evidence type="ECO:0000256" key="4">
    <source>
        <dbReference type="ARBA" id="ARBA00023204"/>
    </source>
</evidence>
<keyword evidence="5" id="KW-0539">Nucleus</keyword>
<dbReference type="InterPro" id="IPR014721">
    <property type="entry name" value="Ribsml_uS5_D2-typ_fold_subgr"/>
</dbReference>
<comment type="similarity">
    <text evidence="2">Belongs to the DNA mismatch repair MutL/HexB family.</text>
</comment>
<feature type="region of interest" description="Disordered" evidence="6">
    <location>
        <begin position="390"/>
        <end position="464"/>
    </location>
</feature>
<dbReference type="GO" id="GO:0005524">
    <property type="term" value="F:ATP binding"/>
    <property type="evidence" value="ECO:0007669"/>
    <property type="project" value="InterPro"/>
</dbReference>
<feature type="non-terminal residue" evidence="8">
    <location>
        <position position="1"/>
    </location>
</feature>
<dbReference type="GO" id="GO:0006298">
    <property type="term" value="P:mismatch repair"/>
    <property type="evidence" value="ECO:0007669"/>
    <property type="project" value="InterPro"/>
</dbReference>
<dbReference type="FunFam" id="3.30.230.10:FF:000014">
    <property type="entry name" value="DNA mismatch repair protein Mlh1"/>
    <property type="match status" value="1"/>
</dbReference>
<name>A0AAD3DF99_9CHLO</name>
<comment type="subcellular location">
    <subcellularLocation>
        <location evidence="1">Nucleus</location>
    </subcellularLocation>
</comment>
<dbReference type="InterPro" id="IPR038973">
    <property type="entry name" value="MutL/Mlh/Pms-like"/>
</dbReference>
<evidence type="ECO:0000256" key="5">
    <source>
        <dbReference type="ARBA" id="ARBA00023242"/>
    </source>
</evidence>
<comment type="caution">
    <text evidence="8">The sequence shown here is derived from an EMBL/GenBank/DDBJ whole genome shotgun (WGS) entry which is preliminary data.</text>
</comment>
<dbReference type="InterPro" id="IPR020568">
    <property type="entry name" value="Ribosomal_Su5_D2-typ_SF"/>
</dbReference>
<dbReference type="PROSITE" id="PS00058">
    <property type="entry name" value="DNA_MISMATCH_REPAIR_1"/>
    <property type="match status" value="1"/>
</dbReference>
<dbReference type="SUPFAM" id="SSF54211">
    <property type="entry name" value="Ribosomal protein S5 domain 2-like"/>
    <property type="match status" value="1"/>
</dbReference>
<dbReference type="GO" id="GO:0030983">
    <property type="term" value="F:mismatched DNA binding"/>
    <property type="evidence" value="ECO:0007669"/>
    <property type="project" value="InterPro"/>
</dbReference>
<dbReference type="EMBL" id="BMAR01000001">
    <property type="protein sequence ID" value="GFR39593.1"/>
    <property type="molecule type" value="Genomic_DNA"/>
</dbReference>
<accession>A0AAD3DF99</accession>
<feature type="region of interest" description="Disordered" evidence="6">
    <location>
        <begin position="1"/>
        <end position="26"/>
    </location>
</feature>
<sequence>MTDAPTSRVGAGASTGAAATSSARPAAAPVIRKLDEQVVNKIAAGEVIQRPASALKEMLENSLDAGSTQINVLVKEGGNKLLQITDNGCGIRKEDLPILCHRHTTSKLREYEDLETLSTLGFRGEALCSISFVSHMTVTTMAKGAQYGYRVTFKDSEMEAPGPRPVAAVPGTTITVEDLFYNVPTRRKALKSATEEYGLILDVLGRYAVYSTGVAFSCRRHGDARPDISTAASATRVDAVRSVYGADVARELLPLKVAVGGATGPEVHIDGPMGLRVEGLISGANYSIGKKTVLVLFINGRCVECAPLRRALEGLYGSLLPKAARPWIFLDVRLPPRQVEVNMHPTKREVGFMHQAEIIEEIRRAVEAKLLASNDSRTFATAATLQTQLPFATLPPPPPSQRPSQSSQHQDQEKGTPQVGGNDDTAAQEEEEGLEEEQGCEEDAGAKRRRRESATSRGLKRTGT</sequence>
<gene>
    <name evidence="8" type="ORF">Agub_g53</name>
</gene>
<organism evidence="8 9">
    <name type="scientific">Astrephomene gubernaculifera</name>
    <dbReference type="NCBI Taxonomy" id="47775"/>
    <lineage>
        <taxon>Eukaryota</taxon>
        <taxon>Viridiplantae</taxon>
        <taxon>Chlorophyta</taxon>
        <taxon>core chlorophytes</taxon>
        <taxon>Chlorophyceae</taxon>
        <taxon>CS clade</taxon>
        <taxon>Chlamydomonadales</taxon>
        <taxon>Astrephomenaceae</taxon>
        <taxon>Astrephomene</taxon>
    </lineage>
</organism>
<evidence type="ECO:0000256" key="1">
    <source>
        <dbReference type="ARBA" id="ARBA00004123"/>
    </source>
</evidence>
<dbReference type="InterPro" id="IPR014762">
    <property type="entry name" value="DNA_mismatch_repair_CS"/>
</dbReference>
<dbReference type="Gene3D" id="3.30.565.10">
    <property type="entry name" value="Histidine kinase-like ATPase, C-terminal domain"/>
    <property type="match status" value="1"/>
</dbReference>
<dbReference type="GO" id="GO:0016887">
    <property type="term" value="F:ATP hydrolysis activity"/>
    <property type="evidence" value="ECO:0007669"/>
    <property type="project" value="InterPro"/>
</dbReference>
<reference evidence="8 9" key="1">
    <citation type="journal article" date="2021" name="Sci. Rep.">
        <title>Genome sequencing of the multicellular alga Astrephomene provides insights into convergent evolution of germ-soma differentiation.</title>
        <authorList>
            <person name="Yamashita S."/>
            <person name="Yamamoto K."/>
            <person name="Matsuzaki R."/>
            <person name="Suzuki S."/>
            <person name="Yamaguchi H."/>
            <person name="Hirooka S."/>
            <person name="Minakuchi Y."/>
            <person name="Miyagishima S."/>
            <person name="Kawachi M."/>
            <person name="Toyoda A."/>
            <person name="Nozaki H."/>
        </authorList>
    </citation>
    <scope>NUCLEOTIDE SEQUENCE [LARGE SCALE GENOMIC DNA]</scope>
    <source>
        <strain evidence="8 9">NIES-4017</strain>
    </source>
</reference>
<dbReference type="CDD" id="cd16926">
    <property type="entry name" value="HATPase_MutL-MLH-PMS-like"/>
    <property type="match status" value="1"/>
</dbReference>
<dbReference type="NCBIfam" id="TIGR00585">
    <property type="entry name" value="mutl"/>
    <property type="match status" value="1"/>
</dbReference>
<dbReference type="FunFam" id="3.30.565.10:FF:000003">
    <property type="entry name" value="DNA mismatch repair endonuclease MutL"/>
    <property type="match status" value="1"/>
</dbReference>
<feature type="domain" description="DNA mismatch repair protein S5" evidence="7">
    <location>
        <begin position="240"/>
        <end position="371"/>
    </location>
</feature>
<keyword evidence="3" id="KW-0227">DNA damage</keyword>
<proteinExistence type="inferred from homology"/>
<dbReference type="PANTHER" id="PTHR10073">
    <property type="entry name" value="DNA MISMATCH REPAIR PROTEIN MLH, PMS, MUTL"/>
    <property type="match status" value="1"/>
</dbReference>
<dbReference type="InterPro" id="IPR013507">
    <property type="entry name" value="DNA_mismatch_S5_2-like"/>
</dbReference>
<dbReference type="Gene3D" id="3.30.230.10">
    <property type="match status" value="1"/>
</dbReference>
<dbReference type="SUPFAM" id="SSF55874">
    <property type="entry name" value="ATPase domain of HSP90 chaperone/DNA topoisomerase II/histidine kinase"/>
    <property type="match status" value="1"/>
</dbReference>
<evidence type="ECO:0000256" key="6">
    <source>
        <dbReference type="SAM" id="MobiDB-lite"/>
    </source>
</evidence>